<protein>
    <submittedName>
        <fullName evidence="1">Uncharacterized protein</fullName>
    </submittedName>
</protein>
<comment type="caution">
    <text evidence="1">The sequence shown here is derived from an EMBL/GenBank/DDBJ whole genome shotgun (WGS) entry which is preliminary data.</text>
</comment>
<reference evidence="1" key="1">
    <citation type="submission" date="2018-05" db="EMBL/GenBank/DDBJ databases">
        <title>Draft genome of Mucuna pruriens seed.</title>
        <authorList>
            <person name="Nnadi N.E."/>
            <person name="Vos R."/>
            <person name="Hasami M.H."/>
            <person name="Devisetty U.K."/>
            <person name="Aguiy J.C."/>
        </authorList>
    </citation>
    <scope>NUCLEOTIDE SEQUENCE [LARGE SCALE GENOMIC DNA]</scope>
    <source>
        <strain evidence="1">JCA_2017</strain>
    </source>
</reference>
<organism evidence="1 2">
    <name type="scientific">Mucuna pruriens</name>
    <name type="common">Velvet bean</name>
    <name type="synonym">Dolichos pruriens</name>
    <dbReference type="NCBI Taxonomy" id="157652"/>
    <lineage>
        <taxon>Eukaryota</taxon>
        <taxon>Viridiplantae</taxon>
        <taxon>Streptophyta</taxon>
        <taxon>Embryophyta</taxon>
        <taxon>Tracheophyta</taxon>
        <taxon>Spermatophyta</taxon>
        <taxon>Magnoliopsida</taxon>
        <taxon>eudicotyledons</taxon>
        <taxon>Gunneridae</taxon>
        <taxon>Pentapetalae</taxon>
        <taxon>rosids</taxon>
        <taxon>fabids</taxon>
        <taxon>Fabales</taxon>
        <taxon>Fabaceae</taxon>
        <taxon>Papilionoideae</taxon>
        <taxon>50 kb inversion clade</taxon>
        <taxon>NPAAA clade</taxon>
        <taxon>indigoferoid/millettioid clade</taxon>
        <taxon>Phaseoleae</taxon>
        <taxon>Mucuna</taxon>
    </lineage>
</organism>
<feature type="non-terminal residue" evidence="1">
    <location>
        <position position="1"/>
    </location>
</feature>
<evidence type="ECO:0000313" key="1">
    <source>
        <dbReference type="EMBL" id="RDX76943.1"/>
    </source>
</evidence>
<name>A0A371FFT0_MUCPR</name>
<dbReference type="Proteomes" id="UP000257109">
    <property type="component" value="Unassembled WGS sequence"/>
</dbReference>
<dbReference type="AlphaFoldDB" id="A0A371FFT0"/>
<proteinExistence type="predicted"/>
<accession>A0A371FFT0</accession>
<sequence length="95" mass="11178">MRQIEALEKNSTLEIVDKPKTKGFVNLTGPLIDTKQDWLLKNYDETFAHIIKMNMVRIIFPLPFTLVGTCKHLMLKMSSFPRDSIIIMKRTRYTY</sequence>
<evidence type="ECO:0000313" key="2">
    <source>
        <dbReference type="Proteomes" id="UP000257109"/>
    </source>
</evidence>
<gene>
    <name evidence="1" type="ORF">CR513_43013</name>
</gene>
<dbReference type="EMBL" id="QJKJ01009330">
    <property type="protein sequence ID" value="RDX76943.1"/>
    <property type="molecule type" value="Genomic_DNA"/>
</dbReference>
<keyword evidence="2" id="KW-1185">Reference proteome</keyword>
<dbReference type="OrthoDB" id="1929979at2759"/>